<dbReference type="AlphaFoldDB" id="A0A147HW52"/>
<protein>
    <recommendedName>
        <fullName evidence="6">MPN domain-containing protein</fullName>
    </recommendedName>
</protein>
<evidence type="ECO:0000256" key="1">
    <source>
        <dbReference type="ARBA" id="ARBA00022670"/>
    </source>
</evidence>
<sequence>MTMEITIADRNELLRLAAASVEEVCGLLLGQATRIARVVPCRNVAADPAVRFEIDPATLIAAHRAARAGGPGVIGHYHSHPSGVARPSPRDAVDAAPDGSLWIIVAGAAVTAWRAVANGAVEGRFDPVALAVCGCADERDSPEHGIHTVSR</sequence>
<dbReference type="SUPFAM" id="SSF102712">
    <property type="entry name" value="JAB1/MPN domain"/>
    <property type="match status" value="1"/>
</dbReference>
<organism evidence="7 8">
    <name type="scientific">Sphingomonas endophytica</name>
    <dbReference type="NCBI Taxonomy" id="869719"/>
    <lineage>
        <taxon>Bacteria</taxon>
        <taxon>Pseudomonadati</taxon>
        <taxon>Pseudomonadota</taxon>
        <taxon>Alphaproteobacteria</taxon>
        <taxon>Sphingomonadales</taxon>
        <taxon>Sphingomonadaceae</taxon>
        <taxon>Sphingomonas</taxon>
    </lineage>
</organism>
<proteinExistence type="predicted"/>
<dbReference type="InterPro" id="IPR037518">
    <property type="entry name" value="MPN"/>
</dbReference>
<dbReference type="RefSeq" id="WP_058756848.1">
    <property type="nucleotide sequence ID" value="NZ_LDTB01000077.1"/>
</dbReference>
<keyword evidence="1" id="KW-0645">Protease</keyword>
<dbReference type="CDD" id="cd08070">
    <property type="entry name" value="MPN_like"/>
    <property type="match status" value="1"/>
</dbReference>
<dbReference type="PATRIC" id="fig|869719.3.peg.3265"/>
<keyword evidence="2" id="KW-0479">Metal-binding</keyword>
<evidence type="ECO:0000259" key="6">
    <source>
        <dbReference type="PROSITE" id="PS50249"/>
    </source>
</evidence>
<dbReference type="GO" id="GO:0006508">
    <property type="term" value="P:proteolysis"/>
    <property type="evidence" value="ECO:0007669"/>
    <property type="project" value="UniProtKB-KW"/>
</dbReference>
<dbReference type="Proteomes" id="UP000074310">
    <property type="component" value="Unassembled WGS sequence"/>
</dbReference>
<name>A0A147HW52_9SPHN</name>
<dbReference type="InterPro" id="IPR028090">
    <property type="entry name" value="JAB_dom_prok"/>
</dbReference>
<comment type="caution">
    <text evidence="7">The sequence shown here is derived from an EMBL/GenBank/DDBJ whole genome shotgun (WGS) entry which is preliminary data.</text>
</comment>
<accession>A0A147HW52</accession>
<keyword evidence="4" id="KW-0862">Zinc</keyword>
<feature type="domain" description="MPN" evidence="6">
    <location>
        <begin position="1"/>
        <end position="136"/>
    </location>
</feature>
<dbReference type="GO" id="GO:0008235">
    <property type="term" value="F:metalloexopeptidase activity"/>
    <property type="evidence" value="ECO:0007669"/>
    <property type="project" value="TreeGrafter"/>
</dbReference>
<dbReference type="GO" id="GO:0008270">
    <property type="term" value="F:zinc ion binding"/>
    <property type="evidence" value="ECO:0007669"/>
    <property type="project" value="TreeGrafter"/>
</dbReference>
<dbReference type="Gene3D" id="3.40.140.10">
    <property type="entry name" value="Cytidine Deaminase, domain 2"/>
    <property type="match status" value="1"/>
</dbReference>
<dbReference type="PANTHER" id="PTHR34858">
    <property type="entry name" value="CYSO-CYSTEINE PEPTIDASE"/>
    <property type="match status" value="1"/>
</dbReference>
<keyword evidence="8" id="KW-1185">Reference proteome</keyword>
<keyword evidence="5" id="KW-0482">Metalloprotease</keyword>
<evidence type="ECO:0000313" key="8">
    <source>
        <dbReference type="Proteomes" id="UP000074310"/>
    </source>
</evidence>
<evidence type="ECO:0000256" key="4">
    <source>
        <dbReference type="ARBA" id="ARBA00022833"/>
    </source>
</evidence>
<keyword evidence="3" id="KW-0378">Hydrolase</keyword>
<evidence type="ECO:0000256" key="5">
    <source>
        <dbReference type="ARBA" id="ARBA00023049"/>
    </source>
</evidence>
<evidence type="ECO:0000256" key="2">
    <source>
        <dbReference type="ARBA" id="ARBA00022723"/>
    </source>
</evidence>
<dbReference type="InterPro" id="IPR051929">
    <property type="entry name" value="VirAsm_ModProt"/>
</dbReference>
<evidence type="ECO:0000256" key="3">
    <source>
        <dbReference type="ARBA" id="ARBA00022801"/>
    </source>
</evidence>
<reference evidence="7 8" key="1">
    <citation type="journal article" date="2016" name="Front. Microbiol.">
        <title>Genomic Resource of Rice Seed Associated Bacteria.</title>
        <authorList>
            <person name="Midha S."/>
            <person name="Bansal K."/>
            <person name="Sharma S."/>
            <person name="Kumar N."/>
            <person name="Patil P.P."/>
            <person name="Chaudhry V."/>
            <person name="Patil P.B."/>
        </authorList>
    </citation>
    <scope>NUCLEOTIDE SEQUENCE [LARGE SCALE GENOMIC DNA]</scope>
    <source>
        <strain evidence="7 8">NS334</strain>
    </source>
</reference>
<dbReference type="Pfam" id="PF14464">
    <property type="entry name" value="Prok-JAB"/>
    <property type="match status" value="1"/>
</dbReference>
<dbReference type="EMBL" id="LDTB01000077">
    <property type="protein sequence ID" value="KTT69080.1"/>
    <property type="molecule type" value="Genomic_DNA"/>
</dbReference>
<dbReference type="PANTHER" id="PTHR34858:SF1">
    <property type="entry name" value="CYSO-CYSTEINE PEPTIDASE"/>
    <property type="match status" value="1"/>
</dbReference>
<dbReference type="PROSITE" id="PS50249">
    <property type="entry name" value="MPN"/>
    <property type="match status" value="1"/>
</dbReference>
<gene>
    <name evidence="7" type="ORF">NS334_15405</name>
</gene>
<evidence type="ECO:0000313" key="7">
    <source>
        <dbReference type="EMBL" id="KTT69080.1"/>
    </source>
</evidence>